<dbReference type="InterPro" id="IPR008807">
    <property type="entry name" value="ROS_MUCR"/>
</dbReference>
<keyword evidence="4" id="KW-0804">Transcription</keyword>
<evidence type="ECO:0000313" key="6">
    <source>
        <dbReference type="Proteomes" id="UP000477849"/>
    </source>
</evidence>
<dbReference type="GO" id="GO:0003677">
    <property type="term" value="F:DNA binding"/>
    <property type="evidence" value="ECO:0007669"/>
    <property type="project" value="UniProtKB-KW"/>
</dbReference>
<protein>
    <submittedName>
        <fullName evidence="5">MucR family transcriptional regulator</fullName>
    </submittedName>
</protein>
<proteinExistence type="inferred from homology"/>
<reference evidence="5 6" key="1">
    <citation type="submission" date="2020-02" db="EMBL/GenBank/DDBJ databases">
        <title>Genome sequence of the type strain CCBAU10050 of Rhizobium daejeonense.</title>
        <authorList>
            <person name="Gao J."/>
            <person name="Sun J."/>
        </authorList>
    </citation>
    <scope>NUCLEOTIDE SEQUENCE [LARGE SCALE GENOMIC DNA]</scope>
    <source>
        <strain evidence="5 6">CCBAU10050</strain>
    </source>
</reference>
<dbReference type="GO" id="GO:0006355">
    <property type="term" value="P:regulation of DNA-templated transcription"/>
    <property type="evidence" value="ECO:0007669"/>
    <property type="project" value="InterPro"/>
</dbReference>
<dbReference type="Gene3D" id="1.10.10.1550">
    <property type="entry name" value="ROS/MUCR transcriptional regulator protein"/>
    <property type="match status" value="1"/>
</dbReference>
<comment type="caution">
    <text evidence="5">The sequence shown here is derived from an EMBL/GenBank/DDBJ whole genome shotgun (WGS) entry which is preliminary data.</text>
</comment>
<evidence type="ECO:0000256" key="3">
    <source>
        <dbReference type="ARBA" id="ARBA00023125"/>
    </source>
</evidence>
<sequence length="142" mass="15570">MTETAYGHGHDLLVELTADIVAAYVSNHVVPVADLANLISDVHSALSNTSSPAPVVSVVEKQKPAVAVRKSVQDDQIICLECGGAFKSLKRHLMTHHNLGPEEYREKWDLPVDYPMVAPAYAEARSRLAKEMGLGQRRKRGK</sequence>
<evidence type="ECO:0000256" key="2">
    <source>
        <dbReference type="ARBA" id="ARBA00023015"/>
    </source>
</evidence>
<comment type="similarity">
    <text evidence="1">Belongs to the ros/MucR family.</text>
</comment>
<keyword evidence="3" id="KW-0238">DNA-binding</keyword>
<name>A0A6M1S9I7_9HYPH</name>
<dbReference type="Pfam" id="PF05443">
    <property type="entry name" value="ROS_MUCR"/>
    <property type="match status" value="1"/>
</dbReference>
<keyword evidence="6" id="KW-1185">Reference proteome</keyword>
<organism evidence="5 6">
    <name type="scientific">Rhizobium daejeonense</name>
    <dbReference type="NCBI Taxonomy" id="240521"/>
    <lineage>
        <taxon>Bacteria</taxon>
        <taxon>Pseudomonadati</taxon>
        <taxon>Pseudomonadota</taxon>
        <taxon>Alphaproteobacteria</taxon>
        <taxon>Hyphomicrobiales</taxon>
        <taxon>Rhizobiaceae</taxon>
        <taxon>Rhizobium/Agrobacterium group</taxon>
        <taxon>Rhizobium</taxon>
    </lineage>
</organism>
<gene>
    <name evidence="5" type="ORF">G6N76_06945</name>
</gene>
<evidence type="ECO:0000256" key="1">
    <source>
        <dbReference type="ARBA" id="ARBA00007031"/>
    </source>
</evidence>
<dbReference type="EMBL" id="JAAKZH010000002">
    <property type="protein sequence ID" value="NGO63406.1"/>
    <property type="molecule type" value="Genomic_DNA"/>
</dbReference>
<dbReference type="AlphaFoldDB" id="A0A6M1S9I7"/>
<keyword evidence="2" id="KW-0805">Transcription regulation</keyword>
<dbReference type="InterPro" id="IPR041920">
    <property type="entry name" value="ROS/MUCR_sf"/>
</dbReference>
<dbReference type="GO" id="GO:0008270">
    <property type="term" value="F:zinc ion binding"/>
    <property type="evidence" value="ECO:0007669"/>
    <property type="project" value="InterPro"/>
</dbReference>
<dbReference type="RefSeq" id="WP_163904191.1">
    <property type="nucleotide sequence ID" value="NZ_CP048427.1"/>
</dbReference>
<evidence type="ECO:0000313" key="5">
    <source>
        <dbReference type="EMBL" id="NGO63406.1"/>
    </source>
</evidence>
<evidence type="ECO:0000256" key="4">
    <source>
        <dbReference type="ARBA" id="ARBA00023163"/>
    </source>
</evidence>
<accession>A0A6M1S9I7</accession>
<dbReference type="Proteomes" id="UP000477849">
    <property type="component" value="Unassembled WGS sequence"/>
</dbReference>